<evidence type="ECO:0000313" key="4">
    <source>
        <dbReference type="Proteomes" id="UP000718281"/>
    </source>
</evidence>
<organism evidence="3 4">
    <name type="scientific">Candidatus Phosphoribacter hodrii</name>
    <dbReference type="NCBI Taxonomy" id="2953743"/>
    <lineage>
        <taxon>Bacteria</taxon>
        <taxon>Bacillati</taxon>
        <taxon>Actinomycetota</taxon>
        <taxon>Actinomycetes</taxon>
        <taxon>Micrococcales</taxon>
        <taxon>Dermatophilaceae</taxon>
        <taxon>Candidatus Phosphoribacter</taxon>
    </lineage>
</organism>
<evidence type="ECO:0000313" key="3">
    <source>
        <dbReference type="EMBL" id="MBK6302249.1"/>
    </source>
</evidence>
<feature type="chain" id="PRO_5038854541" description="Lipoprotein" evidence="2">
    <location>
        <begin position="31"/>
        <end position="152"/>
    </location>
</feature>
<accession>A0A934X8C8</accession>
<evidence type="ECO:0000256" key="1">
    <source>
        <dbReference type="SAM" id="MobiDB-lite"/>
    </source>
</evidence>
<protein>
    <recommendedName>
        <fullName evidence="5">Lipoprotein</fullName>
    </recommendedName>
</protein>
<evidence type="ECO:0008006" key="5">
    <source>
        <dbReference type="Google" id="ProtNLM"/>
    </source>
</evidence>
<gene>
    <name evidence="3" type="ORF">IPF40_14840</name>
</gene>
<feature type="region of interest" description="Disordered" evidence="1">
    <location>
        <begin position="35"/>
        <end position="57"/>
    </location>
</feature>
<dbReference type="InterPro" id="IPR006311">
    <property type="entry name" value="TAT_signal"/>
</dbReference>
<dbReference type="Proteomes" id="UP000718281">
    <property type="component" value="Unassembled WGS sequence"/>
</dbReference>
<dbReference type="EMBL" id="JADIXZ010000008">
    <property type="protein sequence ID" value="MBK6302249.1"/>
    <property type="molecule type" value="Genomic_DNA"/>
</dbReference>
<keyword evidence="2" id="KW-0732">Signal</keyword>
<dbReference type="PROSITE" id="PS51257">
    <property type="entry name" value="PROKAR_LIPOPROTEIN"/>
    <property type="match status" value="1"/>
</dbReference>
<dbReference type="AlphaFoldDB" id="A0A934X8C8"/>
<name>A0A934X8C8_9MICO</name>
<comment type="caution">
    <text evidence="3">The sequence shown here is derived from an EMBL/GenBank/DDBJ whole genome shotgun (WGS) entry which is preliminary data.</text>
</comment>
<proteinExistence type="predicted"/>
<sequence>MTTHLPRPTPTRRAVLSMLGLGVLGLAGCAAGSGTDSTATSTGSSGTSSTGASSAGASAGRGTGIFAADVIHTVTAAAEASLFTGALATFKSSGTKEWIDVEVTLDGRTFQHVGMRLKGNSSLRSVAAGTAPQLLPWLVKLDKFVKARLTRG</sequence>
<reference evidence="3 4" key="1">
    <citation type="submission" date="2020-10" db="EMBL/GenBank/DDBJ databases">
        <title>Connecting structure to function with the recovery of over 1000 high-quality activated sludge metagenome-assembled genomes encoding full-length rRNA genes using long-read sequencing.</title>
        <authorList>
            <person name="Singleton C.M."/>
            <person name="Petriglieri F."/>
            <person name="Kristensen J.M."/>
            <person name="Kirkegaard R.H."/>
            <person name="Michaelsen T.Y."/>
            <person name="Andersen M.H."/>
            <person name="Karst S.M."/>
            <person name="Dueholm M.S."/>
            <person name="Nielsen P.H."/>
            <person name="Albertsen M."/>
        </authorList>
    </citation>
    <scope>NUCLEOTIDE SEQUENCE [LARGE SCALE GENOMIC DNA]</scope>
    <source>
        <strain evidence="3">AalE_18-Q3-R2-46_BAT3C.188</strain>
    </source>
</reference>
<feature type="signal peptide" evidence="2">
    <location>
        <begin position="1"/>
        <end position="30"/>
    </location>
</feature>
<evidence type="ECO:0000256" key="2">
    <source>
        <dbReference type="SAM" id="SignalP"/>
    </source>
</evidence>
<dbReference type="PROSITE" id="PS51318">
    <property type="entry name" value="TAT"/>
    <property type="match status" value="1"/>
</dbReference>